<dbReference type="InterPro" id="IPR036709">
    <property type="entry name" value="Autotransporte_beta_dom_sf"/>
</dbReference>
<feature type="region of interest" description="Disordered" evidence="1">
    <location>
        <begin position="144"/>
        <end position="183"/>
    </location>
</feature>
<comment type="caution">
    <text evidence="3">The sequence shown here is derived from an EMBL/GenBank/DDBJ whole genome shotgun (WGS) entry which is preliminary data.</text>
</comment>
<dbReference type="Pfam" id="PF12099">
    <property type="entry name" value="DUF3575"/>
    <property type="match status" value="1"/>
</dbReference>
<dbReference type="RefSeq" id="WP_004310425.1">
    <property type="nucleotide sequence ID" value="NZ_CP081917.1"/>
</dbReference>
<feature type="compositionally biased region" description="Polar residues" evidence="1">
    <location>
        <begin position="169"/>
        <end position="183"/>
    </location>
</feature>
<feature type="signal peptide" evidence="2">
    <location>
        <begin position="1"/>
        <end position="22"/>
    </location>
</feature>
<keyword evidence="2" id="KW-0732">Signal</keyword>
<evidence type="ECO:0000313" key="3">
    <source>
        <dbReference type="EMBL" id="KAA4666821.1"/>
    </source>
</evidence>
<feature type="compositionally biased region" description="Basic and acidic residues" evidence="1">
    <location>
        <begin position="147"/>
        <end position="158"/>
    </location>
</feature>
<evidence type="ECO:0000313" key="4">
    <source>
        <dbReference type="Proteomes" id="UP000435985"/>
    </source>
</evidence>
<evidence type="ECO:0000256" key="1">
    <source>
        <dbReference type="SAM" id="MobiDB-lite"/>
    </source>
</evidence>
<dbReference type="Gene3D" id="2.40.128.130">
    <property type="entry name" value="Autotransporter beta-domain"/>
    <property type="match status" value="1"/>
</dbReference>
<evidence type="ECO:0000256" key="2">
    <source>
        <dbReference type="SAM" id="SignalP"/>
    </source>
</evidence>
<name>A0A414EA43_BACOV</name>
<gene>
    <name evidence="3" type="ORF">F3B98_00075</name>
</gene>
<accession>A0A414EA43</accession>
<sequence>MKQLQEKLLALLLIFILSGATASAQKAEDKVITFRFLPGEEMFILAGNEAELERLYGLIDHHKAEIAKGNLPVYVDGYCASLSTTKENLNTAFARANRVKSELIIRKGLKEADFITANCARAYEDNKDIVVVTLRIPSAKAMPETTPVKERVKREEPQPKQGVVEQKTETAVEQPSEPSAAEQQTALVSEQRIRETEQPYWFAVRTNVLYDAFLLPTLGVEWRVNENVGIKLDGSLSWWGGERDKVQKMWLVNPEVRWYLLDKKHFYAGVSGSYGEYNIYKYMLGGIVSKDTGYQGKLWNAGVTLGYQLSLSRSFSLDFNLGLGYTRSEYDSFGMTDGVRVYKKRNESKNFWGPTQAGISLVWTMGSNK</sequence>
<feature type="chain" id="PRO_5041167771" evidence="2">
    <location>
        <begin position="23"/>
        <end position="369"/>
    </location>
</feature>
<organism evidence="3 4">
    <name type="scientific">Bacteroides ovatus</name>
    <dbReference type="NCBI Taxonomy" id="28116"/>
    <lineage>
        <taxon>Bacteria</taxon>
        <taxon>Pseudomonadati</taxon>
        <taxon>Bacteroidota</taxon>
        <taxon>Bacteroidia</taxon>
        <taxon>Bacteroidales</taxon>
        <taxon>Bacteroidaceae</taxon>
        <taxon>Bacteroides</taxon>
    </lineage>
</organism>
<dbReference type="InterPro" id="IPR021958">
    <property type="entry name" value="DUF3575"/>
</dbReference>
<protein>
    <submittedName>
        <fullName evidence="3">DUF3575 domain-containing protein</fullName>
    </submittedName>
</protein>
<reference evidence="3 4" key="1">
    <citation type="journal article" date="2019" name="Nat. Med.">
        <title>A library of human gut bacterial isolates paired with longitudinal multiomics data enables mechanistic microbiome research.</title>
        <authorList>
            <person name="Poyet M."/>
            <person name="Groussin M."/>
            <person name="Gibbons S.M."/>
            <person name="Avila-Pacheco J."/>
            <person name="Jiang X."/>
            <person name="Kearney S.M."/>
            <person name="Perrotta A.R."/>
            <person name="Berdy B."/>
            <person name="Zhao S."/>
            <person name="Lieberman T.D."/>
            <person name="Swanson P.K."/>
            <person name="Smith M."/>
            <person name="Roesemann S."/>
            <person name="Alexander J.E."/>
            <person name="Rich S.A."/>
            <person name="Livny J."/>
            <person name="Vlamakis H."/>
            <person name="Clish C."/>
            <person name="Bullock K."/>
            <person name="Deik A."/>
            <person name="Scott J."/>
            <person name="Pierce K.A."/>
            <person name="Xavier R.J."/>
            <person name="Alm E.J."/>
        </authorList>
    </citation>
    <scope>NUCLEOTIDE SEQUENCE [LARGE SCALE GENOMIC DNA]</scope>
    <source>
        <strain evidence="3 4">BIOML-A14</strain>
    </source>
</reference>
<dbReference type="EMBL" id="VWFO01000001">
    <property type="protein sequence ID" value="KAA4666821.1"/>
    <property type="molecule type" value="Genomic_DNA"/>
</dbReference>
<dbReference type="AlphaFoldDB" id="A0A414EA43"/>
<proteinExistence type="predicted"/>
<dbReference type="Proteomes" id="UP000435985">
    <property type="component" value="Unassembled WGS sequence"/>
</dbReference>